<evidence type="ECO:0000256" key="1">
    <source>
        <dbReference type="SAM" id="MobiDB-lite"/>
    </source>
</evidence>
<evidence type="ECO:0000313" key="2">
    <source>
        <dbReference type="EMBL" id="MCV9385805.1"/>
    </source>
</evidence>
<comment type="caution">
    <text evidence="2">The sequence shown here is derived from an EMBL/GenBank/DDBJ whole genome shotgun (WGS) entry which is preliminary data.</text>
</comment>
<dbReference type="RefSeq" id="WP_264136588.1">
    <property type="nucleotide sequence ID" value="NZ_JAOYOD010000001.1"/>
</dbReference>
<sequence length="54" mass="6106">MEEENKDSDEIKPEDLEDIESIDPTGMGGLDHDSKVIELDDLESDIEKSLDKDE</sequence>
<protein>
    <submittedName>
        <fullName evidence="2">Uncharacterized protein</fullName>
    </submittedName>
</protein>
<proteinExistence type="predicted"/>
<feature type="region of interest" description="Disordered" evidence="1">
    <location>
        <begin position="1"/>
        <end position="41"/>
    </location>
</feature>
<reference evidence="2 3" key="1">
    <citation type="submission" date="2022-10" db="EMBL/GenBank/DDBJ databases">
        <title>Comparative genomics and taxonomic characterization of three novel marine species of genus Reichenbachiella exhibiting antioxidant and polysaccharide degradation activities.</title>
        <authorList>
            <person name="Muhammad N."/>
            <person name="Lee Y.-J."/>
            <person name="Ko J."/>
            <person name="Kim S.-G."/>
        </authorList>
    </citation>
    <scope>NUCLEOTIDE SEQUENCE [LARGE SCALE GENOMIC DNA]</scope>
    <source>
        <strain evidence="2 3">ABR2-5</strain>
    </source>
</reference>
<keyword evidence="3" id="KW-1185">Reference proteome</keyword>
<accession>A0ABT3CQ10</accession>
<dbReference type="Proteomes" id="UP001300692">
    <property type="component" value="Unassembled WGS sequence"/>
</dbReference>
<name>A0ABT3CQ10_9BACT</name>
<organism evidence="2 3">
    <name type="scientific">Reichenbachiella ulvae</name>
    <dbReference type="NCBI Taxonomy" id="2980104"/>
    <lineage>
        <taxon>Bacteria</taxon>
        <taxon>Pseudomonadati</taxon>
        <taxon>Bacteroidota</taxon>
        <taxon>Cytophagia</taxon>
        <taxon>Cytophagales</taxon>
        <taxon>Reichenbachiellaceae</taxon>
        <taxon>Reichenbachiella</taxon>
    </lineage>
</organism>
<dbReference type="EMBL" id="JAOYOD010000001">
    <property type="protein sequence ID" value="MCV9385805.1"/>
    <property type="molecule type" value="Genomic_DNA"/>
</dbReference>
<gene>
    <name evidence="2" type="ORF">N7U62_03980</name>
</gene>
<evidence type="ECO:0000313" key="3">
    <source>
        <dbReference type="Proteomes" id="UP001300692"/>
    </source>
</evidence>